<dbReference type="Gene3D" id="3.30.370.10">
    <property type="entry name" value="Barstar-like"/>
    <property type="match status" value="1"/>
</dbReference>
<sequence length="146" mass="16349">MSRPHVRGAFPWLRSGPLWRMRSDTEPALAAYLDREGFRRLDLDGRLLTSRAAAHAELGRLLAFPDWYGAGWDAFHDCFFGFVSEHADERVAVVWSHLDAAAPATGVEVGWALLTAAFEHRWSEQGRPTLWLEVFALGDGPDFDGP</sequence>
<name>A0A6G6WB14_9ACTN</name>
<dbReference type="Proteomes" id="UP000502996">
    <property type="component" value="Chromosome"/>
</dbReference>
<evidence type="ECO:0000256" key="1">
    <source>
        <dbReference type="ARBA" id="ARBA00006845"/>
    </source>
</evidence>
<dbReference type="RefSeq" id="WP_165229540.1">
    <property type="nucleotide sequence ID" value="NZ_CP049257.1"/>
</dbReference>
<evidence type="ECO:0000259" key="2">
    <source>
        <dbReference type="Pfam" id="PF01337"/>
    </source>
</evidence>
<dbReference type="Pfam" id="PF01337">
    <property type="entry name" value="Barstar"/>
    <property type="match status" value="1"/>
</dbReference>
<comment type="similarity">
    <text evidence="1">Belongs to the barstar family.</text>
</comment>
<reference evidence="3 4" key="1">
    <citation type="submission" date="2020-02" db="EMBL/GenBank/DDBJ databases">
        <title>Full genome sequence of Nocardioides sp. R-3366.</title>
        <authorList>
            <person name="Im W.-T."/>
        </authorList>
    </citation>
    <scope>NUCLEOTIDE SEQUENCE [LARGE SCALE GENOMIC DNA]</scope>
    <source>
        <strain evidence="3 4">R-3366</strain>
    </source>
</reference>
<keyword evidence="4" id="KW-1185">Reference proteome</keyword>
<dbReference type="AlphaFoldDB" id="A0A6G6WB14"/>
<dbReference type="EMBL" id="CP049257">
    <property type="protein sequence ID" value="QIG42295.1"/>
    <property type="molecule type" value="Genomic_DNA"/>
</dbReference>
<protein>
    <submittedName>
        <fullName evidence="3">Barstar family protein</fullName>
    </submittedName>
</protein>
<proteinExistence type="inferred from homology"/>
<accession>A0A6G6WB14</accession>
<dbReference type="InterPro" id="IPR035905">
    <property type="entry name" value="Barstar-like_sf"/>
</dbReference>
<dbReference type="KEGG" id="nano:G5V58_05505"/>
<dbReference type="SUPFAM" id="SSF52038">
    <property type="entry name" value="Barstar-related"/>
    <property type="match status" value="1"/>
</dbReference>
<evidence type="ECO:0000313" key="3">
    <source>
        <dbReference type="EMBL" id="QIG42295.1"/>
    </source>
</evidence>
<dbReference type="InterPro" id="IPR000468">
    <property type="entry name" value="Barstar"/>
</dbReference>
<evidence type="ECO:0000313" key="4">
    <source>
        <dbReference type="Proteomes" id="UP000502996"/>
    </source>
</evidence>
<organism evidence="3 4">
    <name type="scientific">Nocardioides anomalus</name>
    <dbReference type="NCBI Taxonomy" id="2712223"/>
    <lineage>
        <taxon>Bacteria</taxon>
        <taxon>Bacillati</taxon>
        <taxon>Actinomycetota</taxon>
        <taxon>Actinomycetes</taxon>
        <taxon>Propionibacteriales</taxon>
        <taxon>Nocardioidaceae</taxon>
        <taxon>Nocardioides</taxon>
    </lineage>
</organism>
<feature type="domain" description="Barstar (barnase inhibitor)" evidence="2">
    <location>
        <begin position="41"/>
        <end position="128"/>
    </location>
</feature>
<gene>
    <name evidence="3" type="ORF">G5V58_05505</name>
</gene>